<evidence type="ECO:0000256" key="6">
    <source>
        <dbReference type="ARBA" id="ARBA00022737"/>
    </source>
</evidence>
<dbReference type="InterPro" id="IPR001611">
    <property type="entry name" value="Leu-rich_rpt"/>
</dbReference>
<dbReference type="PANTHER" id="PTHR27004:SF434">
    <property type="entry name" value="LEUCINE-RICH REPEAT-CONTAINING N-TERMINAL PLANT-TYPE DOMAIN-CONTAINING PROTEIN"/>
    <property type="match status" value="1"/>
</dbReference>
<evidence type="ECO:0000256" key="9">
    <source>
        <dbReference type="ARBA" id="ARBA00023170"/>
    </source>
</evidence>
<feature type="signal peptide" evidence="11">
    <location>
        <begin position="1"/>
        <end position="28"/>
    </location>
</feature>
<gene>
    <name evidence="12" type="ORF">HID58_044410</name>
</gene>
<evidence type="ECO:0000256" key="8">
    <source>
        <dbReference type="ARBA" id="ARBA00023136"/>
    </source>
</evidence>
<keyword evidence="4" id="KW-0433">Leucine-rich repeat</keyword>
<evidence type="ECO:0000256" key="1">
    <source>
        <dbReference type="ARBA" id="ARBA00004251"/>
    </source>
</evidence>
<keyword evidence="8" id="KW-0472">Membrane</keyword>
<keyword evidence="9" id="KW-0675">Receptor</keyword>
<evidence type="ECO:0000256" key="11">
    <source>
        <dbReference type="SAM" id="SignalP"/>
    </source>
</evidence>
<dbReference type="InterPro" id="IPR032675">
    <property type="entry name" value="LRR_dom_sf"/>
</dbReference>
<keyword evidence="10" id="KW-0325">Glycoprotein</keyword>
<keyword evidence="11" id="KW-0732">Signal</keyword>
<dbReference type="EMBL" id="JAGKQM010000011">
    <property type="protein sequence ID" value="KAH0904907.1"/>
    <property type="molecule type" value="Genomic_DNA"/>
</dbReference>
<dbReference type="SUPFAM" id="SSF52058">
    <property type="entry name" value="L domain-like"/>
    <property type="match status" value="1"/>
</dbReference>
<keyword evidence="3" id="KW-1003">Cell membrane</keyword>
<dbReference type="PRINTS" id="PR00019">
    <property type="entry name" value="LEURICHRPT"/>
</dbReference>
<evidence type="ECO:0000313" key="12">
    <source>
        <dbReference type="EMBL" id="KAH0904907.1"/>
    </source>
</evidence>
<evidence type="ECO:0000256" key="4">
    <source>
        <dbReference type="ARBA" id="ARBA00022614"/>
    </source>
</evidence>
<dbReference type="PANTHER" id="PTHR27004">
    <property type="entry name" value="RECEPTOR-LIKE PROTEIN 12 ISOFORM X1"/>
    <property type="match status" value="1"/>
</dbReference>
<keyword evidence="5" id="KW-0812">Transmembrane</keyword>
<dbReference type="Gene3D" id="3.80.10.10">
    <property type="entry name" value="Ribonuclease Inhibitor"/>
    <property type="match status" value="1"/>
</dbReference>
<dbReference type="Proteomes" id="UP000824890">
    <property type="component" value="Unassembled WGS sequence"/>
</dbReference>
<organism evidence="12 13">
    <name type="scientific">Brassica napus</name>
    <name type="common">Rape</name>
    <dbReference type="NCBI Taxonomy" id="3708"/>
    <lineage>
        <taxon>Eukaryota</taxon>
        <taxon>Viridiplantae</taxon>
        <taxon>Streptophyta</taxon>
        <taxon>Embryophyta</taxon>
        <taxon>Tracheophyta</taxon>
        <taxon>Spermatophyta</taxon>
        <taxon>Magnoliopsida</taxon>
        <taxon>eudicotyledons</taxon>
        <taxon>Gunneridae</taxon>
        <taxon>Pentapetalae</taxon>
        <taxon>rosids</taxon>
        <taxon>malvids</taxon>
        <taxon>Brassicales</taxon>
        <taxon>Brassicaceae</taxon>
        <taxon>Brassiceae</taxon>
        <taxon>Brassica</taxon>
    </lineage>
</organism>
<accession>A0ABQ8BJB2</accession>
<dbReference type="Pfam" id="PF13855">
    <property type="entry name" value="LRR_8"/>
    <property type="match status" value="1"/>
</dbReference>
<sequence>MKGFWNLTSTISLPILFLFGYNYEDVYAVPTTCLCHPEQRDALLQFKNDGFIPSSIGSLSHLTYLDISSNQISGRCTWDITFTMIQFRDSALDFSGNKFEGDIPRSIGLLKELHVLNLPNNAFTGHIPSSLGNLTALESLDVSQNQLSGEIPQALGSLSFLSYMNFSHNQLTGLVPGGTQFRRLNCTSF</sequence>
<keyword evidence="6" id="KW-0677">Repeat</keyword>
<comment type="subcellular location">
    <subcellularLocation>
        <location evidence="1">Cell membrane</location>
        <topology evidence="1">Single-pass type I membrane protein</topology>
    </subcellularLocation>
</comment>
<evidence type="ECO:0000313" key="13">
    <source>
        <dbReference type="Proteomes" id="UP000824890"/>
    </source>
</evidence>
<feature type="non-terminal residue" evidence="12">
    <location>
        <position position="189"/>
    </location>
</feature>
<dbReference type="Pfam" id="PF00560">
    <property type="entry name" value="LRR_1"/>
    <property type="match status" value="1"/>
</dbReference>
<evidence type="ECO:0000256" key="2">
    <source>
        <dbReference type="ARBA" id="ARBA00009592"/>
    </source>
</evidence>
<proteinExistence type="inferred from homology"/>
<protein>
    <submittedName>
        <fullName evidence="12">Uncharacterized protein</fullName>
    </submittedName>
</protein>
<reference evidence="12 13" key="1">
    <citation type="submission" date="2021-05" db="EMBL/GenBank/DDBJ databases">
        <title>Genome Assembly of Synthetic Allotetraploid Brassica napus Reveals Homoeologous Exchanges between Subgenomes.</title>
        <authorList>
            <person name="Davis J.T."/>
        </authorList>
    </citation>
    <scope>NUCLEOTIDE SEQUENCE [LARGE SCALE GENOMIC DNA]</scope>
    <source>
        <strain evidence="13">cv. Da-Ae</strain>
        <tissue evidence="12">Seedling</tissue>
    </source>
</reference>
<dbReference type="Pfam" id="PF13516">
    <property type="entry name" value="LRR_6"/>
    <property type="match status" value="1"/>
</dbReference>
<keyword evidence="7" id="KW-1133">Transmembrane helix</keyword>
<name>A0ABQ8BJB2_BRANA</name>
<comment type="similarity">
    <text evidence="2">Belongs to the RLP family.</text>
</comment>
<feature type="chain" id="PRO_5046732345" evidence="11">
    <location>
        <begin position="29"/>
        <end position="189"/>
    </location>
</feature>
<evidence type="ECO:0000256" key="3">
    <source>
        <dbReference type="ARBA" id="ARBA00022475"/>
    </source>
</evidence>
<evidence type="ECO:0000256" key="5">
    <source>
        <dbReference type="ARBA" id="ARBA00022692"/>
    </source>
</evidence>
<evidence type="ECO:0000256" key="10">
    <source>
        <dbReference type="ARBA" id="ARBA00023180"/>
    </source>
</evidence>
<evidence type="ECO:0000256" key="7">
    <source>
        <dbReference type="ARBA" id="ARBA00022989"/>
    </source>
</evidence>
<keyword evidence="13" id="KW-1185">Reference proteome</keyword>
<comment type="caution">
    <text evidence="12">The sequence shown here is derived from an EMBL/GenBank/DDBJ whole genome shotgun (WGS) entry which is preliminary data.</text>
</comment>